<dbReference type="InterPro" id="IPR043161">
    <property type="entry name" value="DOCK_C_lobe_A"/>
</dbReference>
<dbReference type="OrthoDB" id="18896at2759"/>
<dbReference type="Gene3D" id="1.25.40.410">
    <property type="match status" value="1"/>
</dbReference>
<dbReference type="PANTHER" id="PTHR45653">
    <property type="entry name" value="DEDICATOR OF CYTOKINESIS"/>
    <property type="match status" value="1"/>
</dbReference>
<dbReference type="GO" id="GO:0005737">
    <property type="term" value="C:cytoplasm"/>
    <property type="evidence" value="ECO:0007669"/>
    <property type="project" value="TreeGrafter"/>
</dbReference>
<protein>
    <recommendedName>
        <fullName evidence="3">DOCKER domain-containing protein</fullName>
    </recommendedName>
</protein>
<dbReference type="GO" id="GO:0005886">
    <property type="term" value="C:plasma membrane"/>
    <property type="evidence" value="ECO:0007669"/>
    <property type="project" value="TreeGrafter"/>
</dbReference>
<dbReference type="STRING" id="763406.A0A1E3NSE8"/>
<dbReference type="GeneID" id="30177084"/>
<dbReference type="InterPro" id="IPR057500">
    <property type="entry name" value="C2_DCK1_4th"/>
</dbReference>
<dbReference type="InterPro" id="IPR046773">
    <property type="entry name" value="DOCKER_Lobe_C"/>
</dbReference>
<evidence type="ECO:0000256" key="2">
    <source>
        <dbReference type="SAM" id="MobiDB-lite"/>
    </source>
</evidence>
<feature type="region of interest" description="Disordered" evidence="2">
    <location>
        <begin position="1953"/>
        <end position="1986"/>
    </location>
</feature>
<gene>
    <name evidence="4" type="ORF">PICMEDRAFT_14485</name>
</gene>
<keyword evidence="5" id="KW-1185">Reference proteome</keyword>
<evidence type="ECO:0000313" key="4">
    <source>
        <dbReference type="EMBL" id="ODQ48980.1"/>
    </source>
</evidence>
<organism evidence="4 5">
    <name type="scientific">Pichia membranifaciens NRRL Y-2026</name>
    <dbReference type="NCBI Taxonomy" id="763406"/>
    <lineage>
        <taxon>Eukaryota</taxon>
        <taxon>Fungi</taxon>
        <taxon>Dikarya</taxon>
        <taxon>Ascomycota</taxon>
        <taxon>Saccharomycotina</taxon>
        <taxon>Pichiomycetes</taxon>
        <taxon>Pichiales</taxon>
        <taxon>Pichiaceae</taxon>
        <taxon>Pichia</taxon>
    </lineage>
</organism>
<dbReference type="EMBL" id="KV454001">
    <property type="protein sequence ID" value="ODQ48980.1"/>
    <property type="molecule type" value="Genomic_DNA"/>
</dbReference>
<feature type="domain" description="DOCKER" evidence="3">
    <location>
        <begin position="1429"/>
        <end position="1845"/>
    </location>
</feature>
<dbReference type="InterPro" id="IPR027357">
    <property type="entry name" value="DOCKER_dom"/>
</dbReference>
<proteinExistence type="inferred from homology"/>
<feature type="compositionally biased region" description="Polar residues" evidence="2">
    <location>
        <begin position="1962"/>
        <end position="1974"/>
    </location>
</feature>
<evidence type="ECO:0000313" key="5">
    <source>
        <dbReference type="Proteomes" id="UP000094455"/>
    </source>
</evidence>
<feature type="compositionally biased region" description="Low complexity" evidence="2">
    <location>
        <begin position="17"/>
        <end position="26"/>
    </location>
</feature>
<sequence>MDTSIPRKGLAMQPGGSSSSKMSTSSSSLVPWTATEKLLQAEVVKAFLPMEDPTVSEKISKKITKQLKNLYPGDQLYIFETLPISSGLVWARGYSVVQPLPADFISASIDVKRLPEQTISISIFPMDCVKVLHQLDIDNSKNLADLDANFDSSIFNNTFYDEYDDFSSLVDSDYSLGASKVKKQAKPQLPLTSATRSEDLADEIKLTLKTVSSTLFAVYSKNNFDYYEKLCKIYNQLDDIRISLHYNLLTKHEEAMAKKNVILLMGKFAKLLASGGGLINRSLHSKSDIDGKESILARDYNTAELCQFNSTEGDIVNPASIAQSQVFCALSPNYIASSNVSFVPPKNSKFQESIPSNIMVDFKEVIGTSTVFPKGYEGMKAYMYLRNVKKRLTEAFCINIGADQNLQLDNLAAALFTNIPAVEIEANHVYLVALLTETIRVSDGNSVLPVIRKGICAGVADITRIFSQRKGHLVSGQSHRFTIKLFSSFMDGQNQEVKLFTGMNQMMAKSLTMVNHGWGDLVDRIISGSSRGVAVNPRAEKLILSIKELKLNSDSKRILSDISGTNDELNTVAWAGIPTLNFNPLEKDTSRVYLKLNRIVNKSLKLNDTSFLTVHVRSSSKSLMFGKGTNEELLPFWNFLSVSPEESIQELIVIRGLSDRPDNGKDYLIFDLFVESNYVGTTKYLLRFGNEVHCNGVNSRTPVSIEFFSQDSTPCATVEIDLEVVGKAYNRDLTGNMILNWKQNFSQDLVANESAFIEMLSKLKRINLGTLARFFSSFCFELISATEAAIQSNLPKLEQALFDAIVHLLDVTIARNQEYVSLFDKMILEYSKFFPRIGERLLASMTSVFSTFNKDWNANGRALCRTSFLVARICSQCINDVNEFKSQVYVFNNAITNFLGTNVDSILADQLLVIDTLELYLDVFKQMFSTTELIEFAVEWMTTNKLKGLGSLEDTTLTALANKKRTREHKFLISKLFFINRLLNNPFYFQGNYEDITKLLTNSLDVVLSIFANDMMDLDCSRLALGIYLSVCSVCFGKEKIFVDPSKSIYIALIKLLPLLAQEFNKYYAYCSTNGHFKKKRTFTQLFPNHFPFEENTMDSIVTDVVFVEVLVEFSIIVTYTSKIFEVYSTDFYQMAENTHLGAYSDLISKFEIPSLSSVNSVTSMLQMTRAMIEAPFYPHESWLSLHSIALQGSFLLLRLVEPYMPKPSSNVVPMWSKYITLLCKTATAKPVSIEHLESTPRKGCFGLTTDLRTKISGIVTNSWELLGAEVSPEDETRFQLLNFGGFQNPVIAMNNYTLLKYILLLSMQRNEACLNTGVKIVWSVIAAELVAKDNLFDLEKESVTSLYDLFANDTVYSPQSTEIQSLVSSFKNMTTKMDTEDEAYLEVTKLVKTLSRYLASLSELKQVPTGEEFDDDRTFHRLNISSYLMNVDRPELFQSFICDMYEAYLGKKNYVQAALSLELLANTWEWDIDTYLPGCVKPKLLSQTAFKRKVDLFKIIANNFIKGNKLEQAVDIYTEMLEAYLKFNFDLLGLSVCHSELGKLYAELENVDRLESTFFKIAFIGLGFPESIRGKEFVYEGLPYEHITSVHSRLNRLYPGSRIISNEEEAHKLLNESTIGRFLFIKTVTPKKESHAGKLSFMAKQYVDNKNLNTFINTRRLPGATSITNLWTEEITYKTFMTFPTLMNRSEIKNTTVIKIPPIKNAIRSLMGKNDELSNFEFLINQNLKNNISLPSIASSTVFNSVSRVLAGTVDSPVNGGAGQFKVFFTKDPSIDVGETEEEYVEDSKKLKECYNDMCKLLNKLLKLHGLIIPDTLRLQHESLVELFSKNFKDEISEMKLDVTTGLNYQELMKSLISRNVHSKSRNAQNSLASSSNNSFNQFSQIPLTTTLSHTTSSRHRPVSSAGSQHGSHHGGRHSSHHSQHRYAGMLVSGSRHSMRDDISNIGSAGAEYSSHAADETTATRQSSMSSLGMKSAKKNILNYK</sequence>
<dbReference type="InterPro" id="IPR026791">
    <property type="entry name" value="DOCK"/>
</dbReference>
<dbReference type="Pfam" id="PF20421">
    <property type="entry name" value="DHR-2_Lobe_C"/>
    <property type="match status" value="1"/>
</dbReference>
<dbReference type="GO" id="GO:0005085">
    <property type="term" value="F:guanyl-nucleotide exchange factor activity"/>
    <property type="evidence" value="ECO:0007669"/>
    <property type="project" value="InterPro"/>
</dbReference>
<dbReference type="Proteomes" id="UP000094455">
    <property type="component" value="Unassembled WGS sequence"/>
</dbReference>
<dbReference type="Pfam" id="PF25338">
    <property type="entry name" value="C2_DCK_4th"/>
    <property type="match status" value="1"/>
</dbReference>
<comment type="similarity">
    <text evidence="1">Belongs to the DOCK family.</text>
</comment>
<feature type="region of interest" description="Disordered" evidence="2">
    <location>
        <begin position="1"/>
        <end position="26"/>
    </location>
</feature>
<dbReference type="PROSITE" id="PS51651">
    <property type="entry name" value="DOCKER"/>
    <property type="match status" value="1"/>
</dbReference>
<feature type="region of interest" description="Disordered" evidence="2">
    <location>
        <begin position="1893"/>
        <end position="1925"/>
    </location>
</feature>
<evidence type="ECO:0000259" key="3">
    <source>
        <dbReference type="PROSITE" id="PS51651"/>
    </source>
</evidence>
<dbReference type="InterPro" id="IPR043162">
    <property type="entry name" value="DOCK_C_lobe_C"/>
</dbReference>
<name>A0A1E3NSE8_9ASCO</name>
<dbReference type="PANTHER" id="PTHR45653:SF10">
    <property type="entry name" value="MYOBLAST CITY, ISOFORM B"/>
    <property type="match status" value="1"/>
</dbReference>
<dbReference type="Gene3D" id="1.20.58.740">
    <property type="match status" value="1"/>
</dbReference>
<dbReference type="RefSeq" id="XP_019020093.1">
    <property type="nucleotide sequence ID" value="XM_019160397.1"/>
</dbReference>
<dbReference type="GO" id="GO:0007264">
    <property type="term" value="P:small GTPase-mediated signal transduction"/>
    <property type="evidence" value="ECO:0007669"/>
    <property type="project" value="InterPro"/>
</dbReference>
<accession>A0A1E3NSE8</accession>
<reference evidence="4 5" key="1">
    <citation type="journal article" date="2016" name="Proc. Natl. Acad. Sci. U.S.A.">
        <title>Comparative genomics of biotechnologically important yeasts.</title>
        <authorList>
            <person name="Riley R."/>
            <person name="Haridas S."/>
            <person name="Wolfe K.H."/>
            <person name="Lopes M.R."/>
            <person name="Hittinger C.T."/>
            <person name="Goeker M."/>
            <person name="Salamov A.A."/>
            <person name="Wisecaver J.H."/>
            <person name="Long T.M."/>
            <person name="Calvey C.H."/>
            <person name="Aerts A.L."/>
            <person name="Barry K.W."/>
            <person name="Choi C."/>
            <person name="Clum A."/>
            <person name="Coughlan A.Y."/>
            <person name="Deshpande S."/>
            <person name="Douglass A.P."/>
            <person name="Hanson S.J."/>
            <person name="Klenk H.-P."/>
            <person name="LaButti K.M."/>
            <person name="Lapidus A."/>
            <person name="Lindquist E.A."/>
            <person name="Lipzen A.M."/>
            <person name="Meier-Kolthoff J.P."/>
            <person name="Ohm R.A."/>
            <person name="Otillar R.P."/>
            <person name="Pangilinan J.L."/>
            <person name="Peng Y."/>
            <person name="Rokas A."/>
            <person name="Rosa C.A."/>
            <person name="Scheuner C."/>
            <person name="Sibirny A.A."/>
            <person name="Slot J.C."/>
            <person name="Stielow J.B."/>
            <person name="Sun H."/>
            <person name="Kurtzman C.P."/>
            <person name="Blackwell M."/>
            <person name="Grigoriev I.V."/>
            <person name="Jeffries T.W."/>
        </authorList>
    </citation>
    <scope>NUCLEOTIDE SEQUENCE [LARGE SCALE GENOMIC DNA]</scope>
    <source>
        <strain evidence="4 5">NRRL Y-2026</strain>
    </source>
</reference>
<dbReference type="CDD" id="cd11684">
    <property type="entry name" value="DHR2_DOCK"/>
    <property type="match status" value="1"/>
</dbReference>
<dbReference type="InterPro" id="IPR032376">
    <property type="entry name" value="DOCK_N"/>
</dbReference>
<dbReference type="Pfam" id="PF16172">
    <property type="entry name" value="DOCK_N"/>
    <property type="match status" value="1"/>
</dbReference>
<evidence type="ECO:0000256" key="1">
    <source>
        <dbReference type="PROSITE-ProRule" id="PRU00984"/>
    </source>
</evidence>
<dbReference type="GO" id="GO:0031267">
    <property type="term" value="F:small GTPase binding"/>
    <property type="evidence" value="ECO:0007669"/>
    <property type="project" value="TreeGrafter"/>
</dbReference>
<feature type="compositionally biased region" description="Basic residues" evidence="2">
    <location>
        <begin position="1912"/>
        <end position="1925"/>
    </location>
</feature>